<protein>
    <submittedName>
        <fullName evidence="2">Uncharacterized protein</fullName>
    </submittedName>
</protein>
<accession>A0A1R3ICB1</accession>
<feature type="compositionally biased region" description="Basic and acidic residues" evidence="1">
    <location>
        <begin position="7"/>
        <end position="25"/>
    </location>
</feature>
<dbReference type="AlphaFoldDB" id="A0A1R3ICB1"/>
<comment type="caution">
    <text evidence="2">The sequence shown here is derived from an EMBL/GenBank/DDBJ whole genome shotgun (WGS) entry which is preliminary data.</text>
</comment>
<gene>
    <name evidence="2" type="ORF">CCACVL1_13128</name>
</gene>
<evidence type="ECO:0000313" key="2">
    <source>
        <dbReference type="EMBL" id="OMO80194.1"/>
    </source>
</evidence>
<feature type="non-terminal residue" evidence="2">
    <location>
        <position position="1"/>
    </location>
</feature>
<keyword evidence="3" id="KW-1185">Reference proteome</keyword>
<reference evidence="2 3" key="1">
    <citation type="submission" date="2013-09" db="EMBL/GenBank/DDBJ databases">
        <title>Corchorus capsularis genome sequencing.</title>
        <authorList>
            <person name="Alam M."/>
            <person name="Haque M.S."/>
            <person name="Islam M.S."/>
            <person name="Emdad E.M."/>
            <person name="Islam M.M."/>
            <person name="Ahmed B."/>
            <person name="Halim A."/>
            <person name="Hossen Q.M.M."/>
            <person name="Hossain M.Z."/>
            <person name="Ahmed R."/>
            <person name="Khan M.M."/>
            <person name="Islam R."/>
            <person name="Rashid M.M."/>
            <person name="Khan S.A."/>
            <person name="Rahman M.S."/>
            <person name="Alam M."/>
        </authorList>
    </citation>
    <scope>NUCLEOTIDE SEQUENCE [LARGE SCALE GENOMIC DNA]</scope>
    <source>
        <strain evidence="3">cv. CVL-1</strain>
        <tissue evidence="2">Whole seedling</tissue>
    </source>
</reference>
<feature type="region of interest" description="Disordered" evidence="1">
    <location>
        <begin position="1"/>
        <end position="25"/>
    </location>
</feature>
<dbReference type="Gramene" id="OMO80194">
    <property type="protein sequence ID" value="OMO80194"/>
    <property type="gene ID" value="CCACVL1_13128"/>
</dbReference>
<proteinExistence type="predicted"/>
<dbReference type="Proteomes" id="UP000188268">
    <property type="component" value="Unassembled WGS sequence"/>
</dbReference>
<evidence type="ECO:0000313" key="3">
    <source>
        <dbReference type="Proteomes" id="UP000188268"/>
    </source>
</evidence>
<name>A0A1R3ICB1_COCAP</name>
<dbReference type="EMBL" id="AWWV01010320">
    <property type="protein sequence ID" value="OMO80194.1"/>
    <property type="molecule type" value="Genomic_DNA"/>
</dbReference>
<organism evidence="2 3">
    <name type="scientific">Corchorus capsularis</name>
    <name type="common">Jute</name>
    <dbReference type="NCBI Taxonomy" id="210143"/>
    <lineage>
        <taxon>Eukaryota</taxon>
        <taxon>Viridiplantae</taxon>
        <taxon>Streptophyta</taxon>
        <taxon>Embryophyta</taxon>
        <taxon>Tracheophyta</taxon>
        <taxon>Spermatophyta</taxon>
        <taxon>Magnoliopsida</taxon>
        <taxon>eudicotyledons</taxon>
        <taxon>Gunneridae</taxon>
        <taxon>Pentapetalae</taxon>
        <taxon>rosids</taxon>
        <taxon>malvids</taxon>
        <taxon>Malvales</taxon>
        <taxon>Malvaceae</taxon>
        <taxon>Grewioideae</taxon>
        <taxon>Apeibeae</taxon>
        <taxon>Corchorus</taxon>
    </lineage>
</organism>
<sequence>ASGCGTHSDHPEKMRNVDATRRYQK</sequence>
<evidence type="ECO:0000256" key="1">
    <source>
        <dbReference type="SAM" id="MobiDB-lite"/>
    </source>
</evidence>